<gene>
    <name evidence="6" type="primary">Fst</name>
    <name evidence="6" type="ORF">CEXT_785921</name>
</gene>
<dbReference type="InterPro" id="IPR017878">
    <property type="entry name" value="TB_dom"/>
</dbReference>
<evidence type="ECO:0000256" key="3">
    <source>
        <dbReference type="ARBA" id="ARBA00023157"/>
    </source>
</evidence>
<feature type="domain" description="TB" evidence="5">
    <location>
        <begin position="36"/>
        <end position="73"/>
    </location>
</feature>
<dbReference type="EMBL" id="BPLR01012596">
    <property type="protein sequence ID" value="GIY55034.1"/>
    <property type="molecule type" value="Genomic_DNA"/>
</dbReference>
<evidence type="ECO:0000259" key="5">
    <source>
        <dbReference type="PROSITE" id="PS51364"/>
    </source>
</evidence>
<keyword evidence="3" id="KW-1015">Disulfide bond</keyword>
<organism evidence="6 7">
    <name type="scientific">Caerostris extrusa</name>
    <name type="common">Bark spider</name>
    <name type="synonym">Caerostris bankana</name>
    <dbReference type="NCBI Taxonomy" id="172846"/>
    <lineage>
        <taxon>Eukaryota</taxon>
        <taxon>Metazoa</taxon>
        <taxon>Ecdysozoa</taxon>
        <taxon>Arthropoda</taxon>
        <taxon>Chelicerata</taxon>
        <taxon>Arachnida</taxon>
        <taxon>Araneae</taxon>
        <taxon>Araneomorphae</taxon>
        <taxon>Entelegynae</taxon>
        <taxon>Araneoidea</taxon>
        <taxon>Araneidae</taxon>
        <taxon>Caerostris</taxon>
    </lineage>
</organism>
<dbReference type="Proteomes" id="UP001054945">
    <property type="component" value="Unassembled WGS sequence"/>
</dbReference>
<keyword evidence="4" id="KW-0325">Glycoprotein</keyword>
<keyword evidence="1" id="KW-0732">Signal</keyword>
<evidence type="ECO:0000256" key="4">
    <source>
        <dbReference type="ARBA" id="ARBA00023180"/>
    </source>
</evidence>
<sequence>MSMASAEKRSSQSALIYVAPSLTRSGCFPADVWESGQCWSMMSRPDKCTESLRTNVTQEECCSDGSATTAWSPKDLTPGDLFFWMSLEGASHAKHVKCLAKA</sequence>
<keyword evidence="7" id="KW-1185">Reference proteome</keyword>
<dbReference type="Pfam" id="PF21333">
    <property type="entry name" value="FST_N"/>
    <property type="match status" value="1"/>
</dbReference>
<dbReference type="Gene3D" id="3.90.290.10">
    <property type="entry name" value="TGF-beta binding (TB) domain"/>
    <property type="match status" value="1"/>
</dbReference>
<proteinExistence type="predicted"/>
<reference evidence="6 7" key="1">
    <citation type="submission" date="2021-06" db="EMBL/GenBank/DDBJ databases">
        <title>Caerostris extrusa draft genome.</title>
        <authorList>
            <person name="Kono N."/>
            <person name="Arakawa K."/>
        </authorList>
    </citation>
    <scope>NUCLEOTIDE SEQUENCE [LARGE SCALE GENOMIC DNA]</scope>
</reference>
<comment type="caution">
    <text evidence="6">The sequence shown here is derived from an EMBL/GenBank/DDBJ whole genome shotgun (WGS) entry which is preliminary data.</text>
</comment>
<dbReference type="AlphaFoldDB" id="A0AAV4UB61"/>
<evidence type="ECO:0000313" key="7">
    <source>
        <dbReference type="Proteomes" id="UP001054945"/>
    </source>
</evidence>
<dbReference type="InterPro" id="IPR036773">
    <property type="entry name" value="TB_dom_sf"/>
</dbReference>
<evidence type="ECO:0000256" key="2">
    <source>
        <dbReference type="ARBA" id="ARBA00022737"/>
    </source>
</evidence>
<accession>A0AAV4UB61</accession>
<name>A0AAV4UB61_CAEEX</name>
<evidence type="ECO:0000313" key="6">
    <source>
        <dbReference type="EMBL" id="GIY55034.1"/>
    </source>
</evidence>
<evidence type="ECO:0000256" key="1">
    <source>
        <dbReference type="ARBA" id="ARBA00022729"/>
    </source>
</evidence>
<dbReference type="SUPFAM" id="SSF57581">
    <property type="entry name" value="TB module/8-cys domain"/>
    <property type="match status" value="1"/>
</dbReference>
<dbReference type="PROSITE" id="PS51364">
    <property type="entry name" value="TB"/>
    <property type="match status" value="1"/>
</dbReference>
<protein>
    <submittedName>
        <fullName evidence="6">Follistatin</fullName>
    </submittedName>
</protein>
<keyword evidence="2" id="KW-0677">Repeat</keyword>